<gene>
    <name evidence="1" type="ORF">D7S89_04550</name>
</gene>
<comment type="caution">
    <text evidence="1">The sequence shown here is derived from an EMBL/GenBank/DDBJ whole genome shotgun (WGS) entry which is preliminary data.</text>
</comment>
<organism evidence="1 2">
    <name type="scientific">Trinickia fusca</name>
    <dbReference type="NCBI Taxonomy" id="2419777"/>
    <lineage>
        <taxon>Bacteria</taxon>
        <taxon>Pseudomonadati</taxon>
        <taxon>Pseudomonadota</taxon>
        <taxon>Betaproteobacteria</taxon>
        <taxon>Burkholderiales</taxon>
        <taxon>Burkholderiaceae</taxon>
        <taxon>Trinickia</taxon>
    </lineage>
</organism>
<proteinExistence type="predicted"/>
<dbReference type="Proteomes" id="UP000280434">
    <property type="component" value="Unassembled WGS sequence"/>
</dbReference>
<dbReference type="AlphaFoldDB" id="A0A494XQ43"/>
<evidence type="ECO:0000313" key="2">
    <source>
        <dbReference type="Proteomes" id="UP000280434"/>
    </source>
</evidence>
<dbReference type="EMBL" id="RBZV01000001">
    <property type="protein sequence ID" value="RKP52755.1"/>
    <property type="molecule type" value="Genomic_DNA"/>
</dbReference>
<reference evidence="1 2" key="1">
    <citation type="submission" date="2018-10" db="EMBL/GenBank/DDBJ databases">
        <title>Paraburkholderia sp. 7MK8-2, isolated from soil.</title>
        <authorList>
            <person name="Gao Z.-H."/>
            <person name="Qiu L.-H."/>
        </authorList>
    </citation>
    <scope>NUCLEOTIDE SEQUENCE [LARGE SCALE GENOMIC DNA]</scope>
    <source>
        <strain evidence="1 2">7MK8-2</strain>
    </source>
</reference>
<sequence length="109" mass="11780">MQGEGIVIRVRCLLHQIDLLRFVMGDADLATLRMWPVIARLHIDHGRGDSGIRLAVAGDETEAVRTHIAVVGTVGIRAVLIEDQIAMLWRADNAIAQRGAGQGESSEAS</sequence>
<accession>A0A494XQ43</accession>
<evidence type="ECO:0000313" key="1">
    <source>
        <dbReference type="EMBL" id="RKP52755.1"/>
    </source>
</evidence>
<name>A0A494XQ43_9BURK</name>
<protein>
    <submittedName>
        <fullName evidence="1">Uncharacterized protein</fullName>
    </submittedName>
</protein>
<keyword evidence="2" id="KW-1185">Reference proteome</keyword>